<gene>
    <name evidence="1" type="ORF">ACFO3E_02885</name>
</gene>
<dbReference type="EMBL" id="JBHSFZ010000004">
    <property type="protein sequence ID" value="MFC4593142.1"/>
    <property type="molecule type" value="Genomic_DNA"/>
</dbReference>
<reference evidence="2" key="1">
    <citation type="journal article" date="2019" name="Int. J. Syst. Evol. Microbiol.">
        <title>The Global Catalogue of Microorganisms (GCM) 10K type strain sequencing project: providing services to taxonomists for standard genome sequencing and annotation.</title>
        <authorList>
            <consortium name="The Broad Institute Genomics Platform"/>
            <consortium name="The Broad Institute Genome Sequencing Center for Infectious Disease"/>
            <person name="Wu L."/>
            <person name="Ma J."/>
        </authorList>
    </citation>
    <scope>NUCLEOTIDE SEQUENCE [LARGE SCALE GENOMIC DNA]</scope>
    <source>
        <strain evidence="2">NBRC 103632</strain>
    </source>
</reference>
<sequence length="102" mass="11557">MPVFVEFPDGECREVPSQLRAMQQSIGLGEFEQVPLNCDPVWKYECAGTGWIAVLRKGQLLPLRPQAPAWWQFVKLMLDPERRSTNDTPVEEVGESRLQSAA</sequence>
<proteinExistence type="predicted"/>
<comment type="caution">
    <text evidence="1">The sequence shown here is derived from an EMBL/GenBank/DDBJ whole genome shotgun (WGS) entry which is preliminary data.</text>
</comment>
<protein>
    <submittedName>
        <fullName evidence="1">Uncharacterized protein</fullName>
    </submittedName>
</protein>
<evidence type="ECO:0000313" key="2">
    <source>
        <dbReference type="Proteomes" id="UP001595957"/>
    </source>
</evidence>
<name>A0ABV9EUN4_9SPHN</name>
<dbReference type="Proteomes" id="UP001595957">
    <property type="component" value="Unassembled WGS sequence"/>
</dbReference>
<keyword evidence="2" id="KW-1185">Reference proteome</keyword>
<accession>A0ABV9EUN4</accession>
<organism evidence="1 2">
    <name type="scientific">Sphingobium tyrosinilyticum</name>
    <dbReference type="NCBI Taxonomy" id="2715436"/>
    <lineage>
        <taxon>Bacteria</taxon>
        <taxon>Pseudomonadati</taxon>
        <taxon>Pseudomonadota</taxon>
        <taxon>Alphaproteobacteria</taxon>
        <taxon>Sphingomonadales</taxon>
        <taxon>Sphingomonadaceae</taxon>
        <taxon>Sphingobium</taxon>
    </lineage>
</organism>
<dbReference type="RefSeq" id="WP_380802392.1">
    <property type="nucleotide sequence ID" value="NZ_JBHSFZ010000004.1"/>
</dbReference>
<evidence type="ECO:0000313" key="1">
    <source>
        <dbReference type="EMBL" id="MFC4593142.1"/>
    </source>
</evidence>